<feature type="transmembrane region" description="Helical" evidence="7">
    <location>
        <begin position="360"/>
        <end position="380"/>
    </location>
</feature>
<feature type="transmembrane region" description="Helical" evidence="7">
    <location>
        <begin position="392"/>
        <end position="410"/>
    </location>
</feature>
<evidence type="ECO:0000259" key="8">
    <source>
        <dbReference type="PROSITE" id="PS50850"/>
    </source>
</evidence>
<dbReference type="Gene3D" id="1.20.1250.20">
    <property type="entry name" value="MFS general substrate transporter like domains"/>
    <property type="match status" value="2"/>
</dbReference>
<feature type="transmembrane region" description="Helical" evidence="7">
    <location>
        <begin position="95"/>
        <end position="112"/>
    </location>
</feature>
<feature type="transmembrane region" description="Helical" evidence="7">
    <location>
        <begin position="213"/>
        <end position="235"/>
    </location>
</feature>
<dbReference type="InterPro" id="IPR011701">
    <property type="entry name" value="MFS"/>
</dbReference>
<evidence type="ECO:0000313" key="9">
    <source>
        <dbReference type="EMBL" id="KKO99969.1"/>
    </source>
</evidence>
<evidence type="ECO:0000256" key="5">
    <source>
        <dbReference type="ARBA" id="ARBA00023136"/>
    </source>
</evidence>
<name>A0A0F9X5U0_TRIHA</name>
<feature type="compositionally biased region" description="Basic and acidic residues" evidence="6">
    <location>
        <begin position="550"/>
        <end position="561"/>
    </location>
</feature>
<feature type="transmembrane region" description="Helical" evidence="7">
    <location>
        <begin position="181"/>
        <end position="201"/>
    </location>
</feature>
<dbReference type="SUPFAM" id="SSF103473">
    <property type="entry name" value="MFS general substrate transporter"/>
    <property type="match status" value="1"/>
</dbReference>
<dbReference type="Pfam" id="PF07690">
    <property type="entry name" value="MFS_1"/>
    <property type="match status" value="1"/>
</dbReference>
<organism evidence="9 10">
    <name type="scientific">Trichoderma harzianum</name>
    <name type="common">Hypocrea lixii</name>
    <dbReference type="NCBI Taxonomy" id="5544"/>
    <lineage>
        <taxon>Eukaryota</taxon>
        <taxon>Fungi</taxon>
        <taxon>Dikarya</taxon>
        <taxon>Ascomycota</taxon>
        <taxon>Pezizomycotina</taxon>
        <taxon>Sordariomycetes</taxon>
        <taxon>Hypocreomycetidae</taxon>
        <taxon>Hypocreales</taxon>
        <taxon>Hypocreaceae</taxon>
        <taxon>Trichoderma</taxon>
    </lineage>
</organism>
<dbReference type="GO" id="GO:0005886">
    <property type="term" value="C:plasma membrane"/>
    <property type="evidence" value="ECO:0007669"/>
    <property type="project" value="TreeGrafter"/>
</dbReference>
<comment type="subcellular location">
    <subcellularLocation>
        <location evidence="1">Membrane</location>
        <topology evidence="1">Multi-pass membrane protein</topology>
    </subcellularLocation>
</comment>
<feature type="compositionally biased region" description="Polar residues" evidence="6">
    <location>
        <begin position="563"/>
        <end position="579"/>
    </location>
</feature>
<dbReference type="CDD" id="cd17502">
    <property type="entry name" value="MFS_Azr1_MDR_like"/>
    <property type="match status" value="1"/>
</dbReference>
<dbReference type="GO" id="GO:0022857">
    <property type="term" value="F:transmembrane transporter activity"/>
    <property type="evidence" value="ECO:0007669"/>
    <property type="project" value="InterPro"/>
</dbReference>
<dbReference type="EMBL" id="JOKZ01000287">
    <property type="protein sequence ID" value="KKO99969.1"/>
    <property type="molecule type" value="Genomic_DNA"/>
</dbReference>
<dbReference type="AlphaFoldDB" id="A0A0F9X5U0"/>
<feature type="transmembrane region" description="Helical" evidence="7">
    <location>
        <begin position="124"/>
        <end position="143"/>
    </location>
</feature>
<dbReference type="PANTHER" id="PTHR23501">
    <property type="entry name" value="MAJOR FACILITATOR SUPERFAMILY"/>
    <property type="match status" value="1"/>
</dbReference>
<keyword evidence="2" id="KW-0813">Transport</keyword>
<evidence type="ECO:0000256" key="3">
    <source>
        <dbReference type="ARBA" id="ARBA00022692"/>
    </source>
</evidence>
<sequence>MSANDSASPDAPEKAEVLSQHQAEVNSGVLEKSGEPTPDDGEDLDGEAPEYATGVRLILIMCSIFLATLVAAIDLGIVATAIPGITSDFHKLDDIGWYGGTIFITVGITSPLNGKLYKYFSARWVYLGCVLLYLIGSAIAAPAPNSIALIVGRAIQGWGVAGVLGGSVLMITYVAEPKARPILIGLWTCVLMVSTILGPIVGGAFTSGVNWRWCFWINLPIGCPIIVLILLFFHIPKHVKPTPATWKEIVMQLDLGGFVLLLASLVCFTLAMQWGGQTKAWSDGSVIAVLVVWLVLTIGFVLLEWFLGAYAMIPLRNLKPRLLWTNALYGWLVNLAEFLALFYLPIYFQSIHGQSAITSGVNTIPFVALFALGSLVSGFLVSKTGYLQPLQLVSGLLATVGGALLYILDVDSGKAKYIGPQIILGFGIGLGNQIPMTVYQFFSPPDQLQSNTGVMLMTNGMSGAFFVTAAQNVFSNRMLQRLAQLAPQISAQQVLATGASDFQSVFHGADLLAVRQAYMTGIKDVFAFAMAGAALTAVLPLIIPRKRLPGFDKKEADKESNDSGESNEPNESNDTKSSS</sequence>
<feature type="transmembrane region" description="Helical" evidence="7">
    <location>
        <begin position="454"/>
        <end position="474"/>
    </location>
</feature>
<feature type="region of interest" description="Disordered" evidence="6">
    <location>
        <begin position="550"/>
        <end position="579"/>
    </location>
</feature>
<dbReference type="PROSITE" id="PS50850">
    <property type="entry name" value="MFS"/>
    <property type="match status" value="1"/>
</dbReference>
<feature type="transmembrane region" description="Helical" evidence="7">
    <location>
        <begin position="525"/>
        <end position="543"/>
    </location>
</feature>
<comment type="caution">
    <text evidence="9">The sequence shown here is derived from an EMBL/GenBank/DDBJ whole genome shotgun (WGS) entry which is preliminary data.</text>
</comment>
<dbReference type="OrthoDB" id="10021397at2759"/>
<evidence type="ECO:0000256" key="6">
    <source>
        <dbReference type="SAM" id="MobiDB-lite"/>
    </source>
</evidence>
<feature type="domain" description="Major facilitator superfamily (MFS) profile" evidence="8">
    <location>
        <begin position="60"/>
        <end position="548"/>
    </location>
</feature>
<evidence type="ECO:0000256" key="2">
    <source>
        <dbReference type="ARBA" id="ARBA00022448"/>
    </source>
</evidence>
<dbReference type="PANTHER" id="PTHR23501:SF177">
    <property type="entry name" value="MAJOR FACILITATOR SUPERFAMILY (MFS) PROFILE DOMAIN-CONTAINING PROTEIN-RELATED"/>
    <property type="match status" value="1"/>
</dbReference>
<keyword evidence="5 7" id="KW-0472">Membrane</keyword>
<gene>
    <name evidence="9" type="ORF">THAR02_07942</name>
</gene>
<dbReference type="InterPro" id="IPR020846">
    <property type="entry name" value="MFS_dom"/>
</dbReference>
<feature type="transmembrane region" description="Helical" evidence="7">
    <location>
        <begin position="155"/>
        <end position="175"/>
    </location>
</feature>
<feature type="transmembrane region" description="Helical" evidence="7">
    <location>
        <begin position="255"/>
        <end position="274"/>
    </location>
</feature>
<feature type="transmembrane region" description="Helical" evidence="7">
    <location>
        <begin position="328"/>
        <end position="348"/>
    </location>
</feature>
<evidence type="ECO:0000256" key="7">
    <source>
        <dbReference type="SAM" id="Phobius"/>
    </source>
</evidence>
<accession>A0A0F9X5U0</accession>
<dbReference type="OMA" id="GWYSGAC"/>
<proteinExistence type="predicted"/>
<evidence type="ECO:0000256" key="1">
    <source>
        <dbReference type="ARBA" id="ARBA00004141"/>
    </source>
</evidence>
<reference evidence="10" key="1">
    <citation type="journal article" date="2015" name="Genome Announc.">
        <title>Draft whole-genome sequence of the biocontrol agent Trichoderma harzianum T6776.</title>
        <authorList>
            <person name="Baroncelli R."/>
            <person name="Piaggeschi G."/>
            <person name="Fiorini L."/>
            <person name="Bertolini E."/>
            <person name="Zapparata A."/>
            <person name="Pe M.E."/>
            <person name="Sarrocco S."/>
            <person name="Vannacci G."/>
        </authorList>
    </citation>
    <scope>NUCLEOTIDE SEQUENCE [LARGE SCALE GENOMIC DNA]</scope>
    <source>
        <strain evidence="10">T6776</strain>
    </source>
</reference>
<dbReference type="Proteomes" id="UP000034112">
    <property type="component" value="Unassembled WGS sequence"/>
</dbReference>
<dbReference type="InterPro" id="IPR036259">
    <property type="entry name" value="MFS_trans_sf"/>
</dbReference>
<feature type="transmembrane region" description="Helical" evidence="7">
    <location>
        <begin position="57"/>
        <end position="83"/>
    </location>
</feature>
<keyword evidence="3 7" id="KW-0812">Transmembrane</keyword>
<feature type="compositionally biased region" description="Acidic residues" evidence="6">
    <location>
        <begin position="37"/>
        <end position="46"/>
    </location>
</feature>
<evidence type="ECO:0000256" key="4">
    <source>
        <dbReference type="ARBA" id="ARBA00022989"/>
    </source>
</evidence>
<feature type="region of interest" description="Disordered" evidence="6">
    <location>
        <begin position="25"/>
        <end position="46"/>
    </location>
</feature>
<evidence type="ECO:0000313" key="10">
    <source>
        <dbReference type="Proteomes" id="UP000034112"/>
    </source>
</evidence>
<keyword evidence="4 7" id="KW-1133">Transmembrane helix</keyword>
<feature type="transmembrane region" description="Helical" evidence="7">
    <location>
        <begin position="286"/>
        <end position="308"/>
    </location>
</feature>
<protein>
    <submittedName>
        <fullName evidence="9">Major facilitator superfamily transporter</fullName>
    </submittedName>
</protein>